<comment type="similarity">
    <text evidence="1">Belongs to the thioesterase family.</text>
</comment>
<dbReference type="PANTHER" id="PTHR11487">
    <property type="entry name" value="THIOESTERASE"/>
    <property type="match status" value="1"/>
</dbReference>
<dbReference type="Proteomes" id="UP000273044">
    <property type="component" value="Chromosome"/>
</dbReference>
<dbReference type="EC" id="3.1.2.-" evidence="3"/>
<reference evidence="3 4" key="1">
    <citation type="submission" date="2018-12" db="EMBL/GenBank/DDBJ databases">
        <authorList>
            <consortium name="Pathogen Informatics"/>
        </authorList>
    </citation>
    <scope>NUCLEOTIDE SEQUENCE [LARGE SCALE GENOMIC DNA]</scope>
    <source>
        <strain evidence="3 4">NCTC12967</strain>
    </source>
</reference>
<dbReference type="EMBL" id="LR134406">
    <property type="protein sequence ID" value="VEH71387.1"/>
    <property type="molecule type" value="Genomic_DNA"/>
</dbReference>
<accession>A0A3S4U7S5</accession>
<dbReference type="InterPro" id="IPR001031">
    <property type="entry name" value="Thioesterase"/>
</dbReference>
<dbReference type="Gene3D" id="3.40.50.1820">
    <property type="entry name" value="alpha/beta hydrolase"/>
    <property type="match status" value="1"/>
</dbReference>
<sequence>MIRLGLRTYTCPRHAPVRVVILPHAGGSASYFRNWGPVADNLGVELCAVQYPGHEELFTAARASSLDELAEALVTVIGDQAERTVLFGHSMGGLLAHRVTQFLVAEDNPPQALHVSATRAPDQPVAAPRHILDDRALVSSIGEMSPGEENPLEDEDLAAVLLDQVRSEMRLAETHRCEPIPLPLPITLHLATEDPDFTLADVSAWDRFTTRGTHLITHPGHHFYLSAQQATVLRAVMENLPTTSPSGK</sequence>
<evidence type="ECO:0000313" key="3">
    <source>
        <dbReference type="EMBL" id="VEH71387.1"/>
    </source>
</evidence>
<dbReference type="GO" id="GO:0008610">
    <property type="term" value="P:lipid biosynthetic process"/>
    <property type="evidence" value="ECO:0007669"/>
    <property type="project" value="TreeGrafter"/>
</dbReference>
<dbReference type="InterPro" id="IPR012223">
    <property type="entry name" value="TEII"/>
</dbReference>
<name>A0A3S4U7S5_9ACTN</name>
<organism evidence="3 4">
    <name type="scientific">Arachnia propionica</name>
    <dbReference type="NCBI Taxonomy" id="1750"/>
    <lineage>
        <taxon>Bacteria</taxon>
        <taxon>Bacillati</taxon>
        <taxon>Actinomycetota</taxon>
        <taxon>Actinomycetes</taxon>
        <taxon>Propionibacteriales</taxon>
        <taxon>Propionibacteriaceae</taxon>
        <taxon>Arachnia</taxon>
    </lineage>
</organism>
<keyword evidence="3" id="KW-0378">Hydrolase</keyword>
<proteinExistence type="inferred from homology"/>
<dbReference type="Pfam" id="PF00975">
    <property type="entry name" value="Thioesterase"/>
    <property type="match status" value="1"/>
</dbReference>
<evidence type="ECO:0000259" key="2">
    <source>
        <dbReference type="Pfam" id="PF00975"/>
    </source>
</evidence>
<gene>
    <name evidence="3" type="primary">srfAD_2</name>
    <name evidence="3" type="ORF">NCTC12967_02707</name>
</gene>
<protein>
    <submittedName>
        <fullName evidence="3">Surfactin synthase thioesterase subunit</fullName>
        <ecNumber evidence="3">3.1.2.-</ecNumber>
    </submittedName>
</protein>
<dbReference type="InterPro" id="IPR029058">
    <property type="entry name" value="AB_hydrolase_fold"/>
</dbReference>
<dbReference type="PANTHER" id="PTHR11487:SF0">
    <property type="entry name" value="S-ACYL FATTY ACID SYNTHASE THIOESTERASE, MEDIUM CHAIN"/>
    <property type="match status" value="1"/>
</dbReference>
<evidence type="ECO:0000313" key="4">
    <source>
        <dbReference type="Proteomes" id="UP000273044"/>
    </source>
</evidence>
<dbReference type="AlphaFoldDB" id="A0A3S4U7S5"/>
<dbReference type="GO" id="GO:0016787">
    <property type="term" value="F:hydrolase activity"/>
    <property type="evidence" value="ECO:0007669"/>
    <property type="project" value="UniProtKB-KW"/>
</dbReference>
<dbReference type="SUPFAM" id="SSF53474">
    <property type="entry name" value="alpha/beta-Hydrolases"/>
    <property type="match status" value="1"/>
</dbReference>
<feature type="domain" description="Thioesterase" evidence="2">
    <location>
        <begin position="19"/>
        <end position="236"/>
    </location>
</feature>
<evidence type="ECO:0000256" key="1">
    <source>
        <dbReference type="ARBA" id="ARBA00007169"/>
    </source>
</evidence>
<keyword evidence="4" id="KW-1185">Reference proteome</keyword>